<protein>
    <submittedName>
        <fullName evidence="1">Uncharacterized protein</fullName>
    </submittedName>
</protein>
<evidence type="ECO:0000313" key="1">
    <source>
        <dbReference type="EMBL" id="KAK8043375.1"/>
    </source>
</evidence>
<accession>A0ABR1T9V2</accession>
<dbReference type="Proteomes" id="UP001444661">
    <property type="component" value="Unassembled WGS sequence"/>
</dbReference>
<name>A0ABR1T9V2_9PEZI</name>
<reference evidence="1 2" key="1">
    <citation type="submission" date="2023-01" db="EMBL/GenBank/DDBJ databases">
        <title>Analysis of 21 Apiospora genomes using comparative genomics revels a genus with tremendous synthesis potential of carbohydrate active enzymes and secondary metabolites.</title>
        <authorList>
            <person name="Sorensen T."/>
        </authorList>
    </citation>
    <scope>NUCLEOTIDE SEQUENCE [LARGE SCALE GENOMIC DNA]</scope>
    <source>
        <strain evidence="1 2">CBS 33761</strain>
    </source>
</reference>
<comment type="caution">
    <text evidence="1">The sequence shown here is derived from an EMBL/GenBank/DDBJ whole genome shotgun (WGS) entry which is preliminary data.</text>
</comment>
<proteinExistence type="predicted"/>
<evidence type="ECO:0000313" key="2">
    <source>
        <dbReference type="Proteomes" id="UP001444661"/>
    </source>
</evidence>
<organism evidence="1 2">
    <name type="scientific">Apiospora rasikravindrae</name>
    <dbReference type="NCBI Taxonomy" id="990691"/>
    <lineage>
        <taxon>Eukaryota</taxon>
        <taxon>Fungi</taxon>
        <taxon>Dikarya</taxon>
        <taxon>Ascomycota</taxon>
        <taxon>Pezizomycotina</taxon>
        <taxon>Sordariomycetes</taxon>
        <taxon>Xylariomycetidae</taxon>
        <taxon>Amphisphaeriales</taxon>
        <taxon>Apiosporaceae</taxon>
        <taxon>Apiospora</taxon>
    </lineage>
</organism>
<dbReference type="EMBL" id="JAQQWK010000004">
    <property type="protein sequence ID" value="KAK8043375.1"/>
    <property type="molecule type" value="Genomic_DNA"/>
</dbReference>
<gene>
    <name evidence="1" type="ORF">PG993_005805</name>
</gene>
<keyword evidence="2" id="KW-1185">Reference proteome</keyword>
<sequence>MENPDEPQEKNHYGENSDDKMQFICRVCFWNRTAEAPDEGKDSGKGKCWADWVNNGYAGRTTREKLGPPSK</sequence>